<dbReference type="EMBL" id="AP018827">
    <property type="protein sequence ID" value="BBF81019.1"/>
    <property type="molecule type" value="Genomic_DNA"/>
</dbReference>
<proteinExistence type="predicted"/>
<sequence>MLGHIALYGPWCLFWIEQGDCRVEVVNVTGDFVKVFFKRLTQL</sequence>
<evidence type="ECO:0000313" key="2">
    <source>
        <dbReference type="Proteomes" id="UP000278756"/>
    </source>
</evidence>
<accession>A0A3G9G9G2</accession>
<protein>
    <submittedName>
        <fullName evidence="1">Uncharacterized protein</fullName>
    </submittedName>
</protein>
<evidence type="ECO:0000313" key="1">
    <source>
        <dbReference type="EMBL" id="BBF81019.1"/>
    </source>
</evidence>
<organism evidence="1 2">
    <name type="scientific">Asticcacaulis excentricus</name>
    <dbReference type="NCBI Taxonomy" id="78587"/>
    <lineage>
        <taxon>Bacteria</taxon>
        <taxon>Pseudomonadati</taxon>
        <taxon>Pseudomonadota</taxon>
        <taxon>Alphaproteobacteria</taxon>
        <taxon>Caulobacterales</taxon>
        <taxon>Caulobacteraceae</taxon>
        <taxon>Asticcacaulis</taxon>
    </lineage>
</organism>
<reference evidence="2" key="2">
    <citation type="journal article" date="2017" name="Plant Physiol. Biochem.">
        <title>Differential oxidative and antioxidative response of duckweed Lemna minor toward plant growth promoting/inhibiting bacteria.</title>
        <authorList>
            <person name="Ishizawa H."/>
            <person name="Kuroda M."/>
            <person name="Morikawa M."/>
            <person name="Ike M."/>
        </authorList>
    </citation>
    <scope>NUCLEOTIDE SEQUENCE [LARGE SCALE GENOMIC DNA]</scope>
    <source>
        <strain evidence="2">M6</strain>
    </source>
</reference>
<reference evidence="2" key="1">
    <citation type="journal article" date="2017" name="Biotechnol. Biofuels">
        <title>Evaluation of environmental bacterial communities as a factor affecting the growth of duckweed Lemna minor.</title>
        <authorList>
            <person name="Ishizawa H."/>
            <person name="Kuroda M."/>
            <person name="Morikawa M."/>
            <person name="Ike M."/>
        </authorList>
    </citation>
    <scope>NUCLEOTIDE SEQUENCE [LARGE SCALE GENOMIC DNA]</scope>
    <source>
        <strain evidence="2">M6</strain>
    </source>
</reference>
<dbReference type="AlphaFoldDB" id="A0A3G9G9G2"/>
<gene>
    <name evidence="1" type="ORF">EM6_1613</name>
</gene>
<name>A0A3G9G9G2_9CAUL</name>
<dbReference type="Proteomes" id="UP000278756">
    <property type="component" value="Chromosome 1"/>
</dbReference>